<evidence type="ECO:0000256" key="3">
    <source>
        <dbReference type="ARBA" id="ARBA00022679"/>
    </source>
</evidence>
<evidence type="ECO:0000256" key="9">
    <source>
        <dbReference type="SAM" id="MobiDB-lite"/>
    </source>
</evidence>
<keyword evidence="4" id="KW-0547">Nucleotide-binding</keyword>
<dbReference type="PROSITE" id="PS50011">
    <property type="entry name" value="PROTEIN_KINASE_DOM"/>
    <property type="match status" value="1"/>
</dbReference>
<dbReference type="GO" id="GO:0004674">
    <property type="term" value="F:protein serine/threonine kinase activity"/>
    <property type="evidence" value="ECO:0007669"/>
    <property type="project" value="UniProtKB-KW"/>
</dbReference>
<dbReference type="FunFam" id="1.10.510.10:FF:000105">
    <property type="entry name" value="SRSF protein kinase 2"/>
    <property type="match status" value="1"/>
</dbReference>
<dbReference type="PROSITE" id="PS00108">
    <property type="entry name" value="PROTEIN_KINASE_ST"/>
    <property type="match status" value="1"/>
</dbReference>
<evidence type="ECO:0000256" key="7">
    <source>
        <dbReference type="ARBA" id="ARBA00047899"/>
    </source>
</evidence>
<dbReference type="EC" id="2.7.11.1" evidence="1"/>
<feature type="compositionally biased region" description="Basic residues" evidence="9">
    <location>
        <begin position="251"/>
        <end position="263"/>
    </location>
</feature>
<dbReference type="Proteomes" id="UP001187415">
    <property type="component" value="Unassembled WGS sequence"/>
</dbReference>
<dbReference type="EMBL" id="JAUPFM010000009">
    <property type="protein sequence ID" value="KAK2842543.1"/>
    <property type="molecule type" value="Genomic_DNA"/>
</dbReference>
<dbReference type="PANTHER" id="PTHR47634:SF6">
    <property type="entry name" value="SRSF PROTEIN KINASE 2"/>
    <property type="match status" value="1"/>
</dbReference>
<feature type="compositionally biased region" description="Basic residues" evidence="9">
    <location>
        <begin position="11"/>
        <end position="28"/>
    </location>
</feature>
<keyword evidence="5" id="KW-0418">Kinase</keyword>
<dbReference type="AlphaFoldDB" id="A0AA88SNC5"/>
<organism evidence="11 12">
    <name type="scientific">Channa striata</name>
    <name type="common">Snakehead murrel</name>
    <name type="synonym">Ophicephalus striatus</name>
    <dbReference type="NCBI Taxonomy" id="64152"/>
    <lineage>
        <taxon>Eukaryota</taxon>
        <taxon>Metazoa</taxon>
        <taxon>Chordata</taxon>
        <taxon>Craniata</taxon>
        <taxon>Vertebrata</taxon>
        <taxon>Euteleostomi</taxon>
        <taxon>Actinopterygii</taxon>
        <taxon>Neopterygii</taxon>
        <taxon>Teleostei</taxon>
        <taxon>Neoteleostei</taxon>
        <taxon>Acanthomorphata</taxon>
        <taxon>Anabantaria</taxon>
        <taxon>Anabantiformes</taxon>
        <taxon>Channoidei</taxon>
        <taxon>Channidae</taxon>
        <taxon>Channa</taxon>
    </lineage>
</organism>
<dbReference type="Gene3D" id="1.10.510.10">
    <property type="entry name" value="Transferase(Phosphotransferase) domain 1"/>
    <property type="match status" value="2"/>
</dbReference>
<reference evidence="11" key="1">
    <citation type="submission" date="2023-07" db="EMBL/GenBank/DDBJ databases">
        <title>Chromosome-level Genome Assembly of Striped Snakehead (Channa striata).</title>
        <authorList>
            <person name="Liu H."/>
        </authorList>
    </citation>
    <scope>NUCLEOTIDE SEQUENCE</scope>
    <source>
        <strain evidence="11">Gz</strain>
        <tissue evidence="11">Muscle</tissue>
    </source>
</reference>
<feature type="compositionally biased region" description="Acidic residues" evidence="9">
    <location>
        <begin position="409"/>
        <end position="421"/>
    </location>
</feature>
<dbReference type="InterPro" id="IPR011009">
    <property type="entry name" value="Kinase-like_dom_sf"/>
</dbReference>
<dbReference type="GO" id="GO:0035556">
    <property type="term" value="P:intracellular signal transduction"/>
    <property type="evidence" value="ECO:0007669"/>
    <property type="project" value="TreeGrafter"/>
</dbReference>
<evidence type="ECO:0000256" key="1">
    <source>
        <dbReference type="ARBA" id="ARBA00012513"/>
    </source>
</evidence>
<feature type="region of interest" description="Disordered" evidence="9">
    <location>
        <begin position="220"/>
        <end position="264"/>
    </location>
</feature>
<evidence type="ECO:0000313" key="11">
    <source>
        <dbReference type="EMBL" id="KAK2842543.1"/>
    </source>
</evidence>
<dbReference type="SUPFAM" id="SSF56112">
    <property type="entry name" value="Protein kinase-like (PK-like)"/>
    <property type="match status" value="1"/>
</dbReference>
<comment type="caution">
    <text evidence="11">The sequence shown here is derived from an EMBL/GenBank/DDBJ whole genome shotgun (WGS) entry which is preliminary data.</text>
</comment>
<gene>
    <name evidence="11" type="ORF">Q5P01_012743</name>
</gene>
<sequence>MSSRKVMAIQARKRRPKGRKDKTGHHRRPENQQKAPVSAPPPPPPPPPPPEPAGPPEPEEEILGSDDEEQEDPQTTAKEGTIRVKNFVAMKVVKSAQHYTETALDEIKLLRCVRESDPSDPNKDMVVQLIDDFKISGVNGIHVCMVFEVLGHHLLKWIIKSNYQGLPLPCVKSIIRQVLQGLDYLHTKCKIIHTDIKPENILMCVDDAFVRRMAMEATEWQKAGAPPPSGSAVSTAPQLKPVSTTDFGKISKNKKKKLKKKQKRQAELLERRMLEIEALEREAERKEERAKDGGEKEASDEEDDDEEDGEEEEEEAGGRERPVRLTNHTCASPPQEQCEPPHITDDDPDDEVEEEEEPTPVAEKDAPIPPLSEEGNGDQTQGEAQDVDGEKDEVLKGTQDANGEGEVADKEEEEEEEDEEKQTETEGNKKEEPKTESRTEEEEEEGVVAAEAEESKVKEVEDEGEDEDEEDEDDDTTTDLLTDSTSPIKPHNNKTDSSKTNGHVLLGPDGLKPNPGTPPPPSPTPEPLLCPLVESELSYTDRDNSLSSGYEMYNGELGEPGLTNGSSERHRNTLPLFPDLPLDPDPENPLSVGTADIGAGPSPNSPTADRSRTVSSSSTGDAPKVKARAADLLINPLDPRNAEFIRVKIADLGNACWVHKHFTEDIQTRQYRAIEVLIGAGYSTPADIWSTACMAFELATGDYLFEPHSGEDYSRDEDHIALIMELLGKVPRKVVAGGKYSREFFSKKGELRHITKLKPWSLFDVLVEKYGWAHEDAGHFTHFLLPMLEMVPEKRASASECLNHPWLNS</sequence>
<name>A0AA88SNC5_CHASR</name>
<dbReference type="GO" id="GO:0000245">
    <property type="term" value="P:spliceosomal complex assembly"/>
    <property type="evidence" value="ECO:0007669"/>
    <property type="project" value="TreeGrafter"/>
</dbReference>
<protein>
    <recommendedName>
        <fullName evidence="1">non-specific serine/threonine protein kinase</fullName>
        <ecNumber evidence="1">2.7.11.1</ecNumber>
    </recommendedName>
</protein>
<feature type="compositionally biased region" description="Basic and acidic residues" evidence="9">
    <location>
        <begin position="282"/>
        <end position="297"/>
    </location>
</feature>
<dbReference type="InterPro" id="IPR000719">
    <property type="entry name" value="Prot_kinase_dom"/>
</dbReference>
<feature type="compositionally biased region" description="Acidic residues" evidence="9">
    <location>
        <begin position="298"/>
        <end position="315"/>
    </location>
</feature>
<dbReference type="InterPro" id="IPR008271">
    <property type="entry name" value="Ser/Thr_kinase_AS"/>
</dbReference>
<comment type="catalytic activity">
    <reaction evidence="8">
        <text>L-seryl-[protein] + ATP = O-phospho-L-seryl-[protein] + ADP + H(+)</text>
        <dbReference type="Rhea" id="RHEA:17989"/>
        <dbReference type="Rhea" id="RHEA-COMP:9863"/>
        <dbReference type="Rhea" id="RHEA-COMP:11604"/>
        <dbReference type="ChEBI" id="CHEBI:15378"/>
        <dbReference type="ChEBI" id="CHEBI:29999"/>
        <dbReference type="ChEBI" id="CHEBI:30616"/>
        <dbReference type="ChEBI" id="CHEBI:83421"/>
        <dbReference type="ChEBI" id="CHEBI:456216"/>
        <dbReference type="EC" id="2.7.11.1"/>
    </reaction>
</comment>
<keyword evidence="3" id="KW-0808">Transferase</keyword>
<feature type="domain" description="Protein kinase" evidence="10">
    <location>
        <begin position="57"/>
        <end position="807"/>
    </location>
</feature>
<feature type="compositionally biased region" description="Acidic residues" evidence="9">
    <location>
        <begin position="346"/>
        <end position="358"/>
    </location>
</feature>
<feature type="region of interest" description="Disordered" evidence="9">
    <location>
        <begin position="282"/>
        <end position="623"/>
    </location>
</feature>
<evidence type="ECO:0000313" key="12">
    <source>
        <dbReference type="Proteomes" id="UP001187415"/>
    </source>
</evidence>
<evidence type="ECO:0000256" key="6">
    <source>
        <dbReference type="ARBA" id="ARBA00022840"/>
    </source>
</evidence>
<feature type="compositionally biased region" description="Acidic residues" evidence="9">
    <location>
        <begin position="57"/>
        <end position="72"/>
    </location>
</feature>
<accession>A0AA88SNC5</accession>
<feature type="region of interest" description="Disordered" evidence="9">
    <location>
        <begin position="1"/>
        <end position="80"/>
    </location>
</feature>
<feature type="compositionally biased region" description="Pro residues" evidence="9">
    <location>
        <begin position="515"/>
        <end position="528"/>
    </location>
</feature>
<keyword evidence="2" id="KW-0723">Serine/threonine-protein kinase</keyword>
<dbReference type="GO" id="GO:0050684">
    <property type="term" value="P:regulation of mRNA processing"/>
    <property type="evidence" value="ECO:0007669"/>
    <property type="project" value="TreeGrafter"/>
</dbReference>
<evidence type="ECO:0000259" key="10">
    <source>
        <dbReference type="PROSITE" id="PS50011"/>
    </source>
</evidence>
<dbReference type="SMART" id="SM00220">
    <property type="entry name" value="S_TKc"/>
    <property type="match status" value="1"/>
</dbReference>
<dbReference type="Gene3D" id="3.30.200.20">
    <property type="entry name" value="Phosphorylase Kinase, domain 1"/>
    <property type="match status" value="1"/>
</dbReference>
<proteinExistence type="predicted"/>
<dbReference type="PANTHER" id="PTHR47634">
    <property type="entry name" value="PROTEIN KINASE DOMAIN-CONTAINING PROTEIN-RELATED"/>
    <property type="match status" value="1"/>
</dbReference>
<dbReference type="Pfam" id="PF00069">
    <property type="entry name" value="Pkinase"/>
    <property type="match status" value="2"/>
</dbReference>
<feature type="compositionally biased region" description="Acidic residues" evidence="9">
    <location>
        <begin position="460"/>
        <end position="477"/>
    </location>
</feature>
<feature type="compositionally biased region" description="Low complexity" evidence="9">
    <location>
        <begin position="478"/>
        <end position="487"/>
    </location>
</feature>
<feature type="compositionally biased region" description="Polar residues" evidence="9">
    <location>
        <begin position="326"/>
        <end position="335"/>
    </location>
</feature>
<feature type="compositionally biased region" description="Basic and acidic residues" evidence="9">
    <location>
        <begin position="422"/>
        <end position="438"/>
    </location>
</feature>
<keyword evidence="6" id="KW-0067">ATP-binding</keyword>
<feature type="compositionally biased region" description="Polar residues" evidence="9">
    <location>
        <begin position="605"/>
        <end position="620"/>
    </location>
</feature>
<dbReference type="FunFam" id="1.10.510.10:FF:000275">
    <property type="entry name" value="SRSF protein kinase 2 isoform X3"/>
    <property type="match status" value="1"/>
</dbReference>
<evidence type="ECO:0000256" key="5">
    <source>
        <dbReference type="ARBA" id="ARBA00022777"/>
    </source>
</evidence>
<evidence type="ECO:0000256" key="4">
    <source>
        <dbReference type="ARBA" id="ARBA00022741"/>
    </source>
</evidence>
<evidence type="ECO:0000256" key="8">
    <source>
        <dbReference type="ARBA" id="ARBA00048679"/>
    </source>
</evidence>
<feature type="compositionally biased region" description="Polar residues" evidence="9">
    <location>
        <begin position="231"/>
        <end position="246"/>
    </location>
</feature>
<keyword evidence="12" id="KW-1185">Reference proteome</keyword>
<dbReference type="GO" id="GO:0005737">
    <property type="term" value="C:cytoplasm"/>
    <property type="evidence" value="ECO:0007669"/>
    <property type="project" value="TreeGrafter"/>
</dbReference>
<dbReference type="GO" id="GO:0005634">
    <property type="term" value="C:nucleus"/>
    <property type="evidence" value="ECO:0007669"/>
    <property type="project" value="TreeGrafter"/>
</dbReference>
<evidence type="ECO:0000256" key="2">
    <source>
        <dbReference type="ARBA" id="ARBA00022527"/>
    </source>
</evidence>
<dbReference type="GO" id="GO:0005524">
    <property type="term" value="F:ATP binding"/>
    <property type="evidence" value="ECO:0007669"/>
    <property type="project" value="UniProtKB-KW"/>
</dbReference>
<comment type="catalytic activity">
    <reaction evidence="7">
        <text>L-threonyl-[protein] + ATP = O-phospho-L-threonyl-[protein] + ADP + H(+)</text>
        <dbReference type="Rhea" id="RHEA:46608"/>
        <dbReference type="Rhea" id="RHEA-COMP:11060"/>
        <dbReference type="Rhea" id="RHEA-COMP:11605"/>
        <dbReference type="ChEBI" id="CHEBI:15378"/>
        <dbReference type="ChEBI" id="CHEBI:30013"/>
        <dbReference type="ChEBI" id="CHEBI:30616"/>
        <dbReference type="ChEBI" id="CHEBI:61977"/>
        <dbReference type="ChEBI" id="CHEBI:456216"/>
        <dbReference type="EC" id="2.7.11.1"/>
    </reaction>
</comment>
<dbReference type="FunFam" id="3.30.200.20:FF:000770">
    <property type="entry name" value="SRSF protein kinase 2"/>
    <property type="match status" value="1"/>
</dbReference>
<dbReference type="InterPro" id="IPR051334">
    <property type="entry name" value="SRPK"/>
</dbReference>
<feature type="compositionally biased region" description="Pro residues" evidence="9">
    <location>
        <begin position="38"/>
        <end position="56"/>
    </location>
</feature>